<feature type="compositionally biased region" description="Basic and acidic residues" evidence="1">
    <location>
        <begin position="96"/>
        <end position="114"/>
    </location>
</feature>
<gene>
    <name evidence="2" type="ORF">FKW77_003157</name>
</gene>
<dbReference type="AlphaFoldDB" id="A0A517L0Z8"/>
<proteinExistence type="predicted"/>
<evidence type="ECO:0000256" key="1">
    <source>
        <dbReference type="SAM" id="MobiDB-lite"/>
    </source>
</evidence>
<reference evidence="2 3" key="1">
    <citation type="submission" date="2019-07" db="EMBL/GenBank/DDBJ databases">
        <title>Finished genome of Venturia effusa.</title>
        <authorList>
            <person name="Young C.A."/>
            <person name="Cox M.P."/>
            <person name="Ganley A.R.D."/>
            <person name="David W.J."/>
        </authorList>
    </citation>
    <scope>NUCLEOTIDE SEQUENCE [LARGE SCALE GENOMIC DNA]</scope>
    <source>
        <strain evidence="3">albino</strain>
    </source>
</reference>
<dbReference type="Proteomes" id="UP000316270">
    <property type="component" value="Chromosome 3"/>
</dbReference>
<name>A0A517L0Z8_9PEZI</name>
<dbReference type="EMBL" id="CP042187">
    <property type="protein sequence ID" value="QDS69311.1"/>
    <property type="molecule type" value="Genomic_DNA"/>
</dbReference>
<sequence length="157" mass="16517">MLTATGLQSSGRGHGMRLRWIGMHALLKAIFAGKEKKVARRKVELLPSKEETISRCSTTADEIALPALAKNGTTGEGGKESSNEVNTEKPPSTIDARADSGMGKDKMSNIDSHAHNINGDVLQPALPPDAKTDAVGAGFGVPQNSVRRPLGPIKLAP</sequence>
<accession>A0A517L0Z8</accession>
<keyword evidence="3" id="KW-1185">Reference proteome</keyword>
<organism evidence="2 3">
    <name type="scientific">Venturia effusa</name>
    <dbReference type="NCBI Taxonomy" id="50376"/>
    <lineage>
        <taxon>Eukaryota</taxon>
        <taxon>Fungi</taxon>
        <taxon>Dikarya</taxon>
        <taxon>Ascomycota</taxon>
        <taxon>Pezizomycotina</taxon>
        <taxon>Dothideomycetes</taxon>
        <taxon>Pleosporomycetidae</taxon>
        <taxon>Venturiales</taxon>
        <taxon>Venturiaceae</taxon>
        <taxon>Venturia</taxon>
    </lineage>
</organism>
<evidence type="ECO:0000313" key="3">
    <source>
        <dbReference type="Proteomes" id="UP000316270"/>
    </source>
</evidence>
<protein>
    <submittedName>
        <fullName evidence="2">Uncharacterized protein</fullName>
    </submittedName>
</protein>
<feature type="region of interest" description="Disordered" evidence="1">
    <location>
        <begin position="67"/>
        <end position="157"/>
    </location>
</feature>
<evidence type="ECO:0000313" key="2">
    <source>
        <dbReference type="EMBL" id="QDS69311.1"/>
    </source>
</evidence>